<proteinExistence type="predicted"/>
<dbReference type="InterPro" id="IPR032675">
    <property type="entry name" value="LRR_dom_sf"/>
</dbReference>
<dbReference type="SUPFAM" id="SSF52047">
    <property type="entry name" value="RNI-like"/>
    <property type="match status" value="1"/>
</dbReference>
<reference evidence="1 2" key="1">
    <citation type="submission" date="2015-04" db="EMBL/GenBank/DDBJ databases">
        <title>Complete genome sequence of Schizopora paradoxa KUC8140, a cosmopolitan wood degrader in East Asia.</title>
        <authorList>
            <consortium name="DOE Joint Genome Institute"/>
            <person name="Min B."/>
            <person name="Park H."/>
            <person name="Jang Y."/>
            <person name="Kim J.-J."/>
            <person name="Kim K.H."/>
            <person name="Pangilinan J."/>
            <person name="Lipzen A."/>
            <person name="Riley R."/>
            <person name="Grigoriev I.V."/>
            <person name="Spatafora J.W."/>
            <person name="Choi I.-G."/>
        </authorList>
    </citation>
    <scope>NUCLEOTIDE SEQUENCE [LARGE SCALE GENOMIC DNA]</scope>
    <source>
        <strain evidence="1 2">KUC8140</strain>
    </source>
</reference>
<name>A0A0H2RPX2_9AGAM</name>
<dbReference type="OrthoDB" id="5354526at2759"/>
<dbReference type="STRING" id="27342.A0A0H2RPX2"/>
<evidence type="ECO:0000313" key="2">
    <source>
        <dbReference type="Proteomes" id="UP000053477"/>
    </source>
</evidence>
<evidence type="ECO:0008006" key="3">
    <source>
        <dbReference type="Google" id="ProtNLM"/>
    </source>
</evidence>
<organism evidence="1 2">
    <name type="scientific">Schizopora paradoxa</name>
    <dbReference type="NCBI Taxonomy" id="27342"/>
    <lineage>
        <taxon>Eukaryota</taxon>
        <taxon>Fungi</taxon>
        <taxon>Dikarya</taxon>
        <taxon>Basidiomycota</taxon>
        <taxon>Agaricomycotina</taxon>
        <taxon>Agaricomycetes</taxon>
        <taxon>Hymenochaetales</taxon>
        <taxon>Schizoporaceae</taxon>
        <taxon>Schizopora</taxon>
    </lineage>
</organism>
<accession>A0A0H2RPX2</accession>
<gene>
    <name evidence="1" type="ORF">SCHPADRAFT_852241</name>
</gene>
<dbReference type="Gene3D" id="3.80.10.10">
    <property type="entry name" value="Ribonuclease Inhibitor"/>
    <property type="match status" value="1"/>
</dbReference>
<dbReference type="AlphaFoldDB" id="A0A0H2RPX2"/>
<keyword evidence="2" id="KW-1185">Reference proteome</keyword>
<dbReference type="EMBL" id="KQ085956">
    <property type="protein sequence ID" value="KLO13672.1"/>
    <property type="molecule type" value="Genomic_DNA"/>
</dbReference>
<protein>
    <recommendedName>
        <fullName evidence="3">F-box domain-containing protein</fullName>
    </recommendedName>
</protein>
<evidence type="ECO:0000313" key="1">
    <source>
        <dbReference type="EMBL" id="KLO13672.1"/>
    </source>
</evidence>
<dbReference type="Proteomes" id="UP000053477">
    <property type="component" value="Unassembled WGS sequence"/>
</dbReference>
<sequence length="516" mass="58451">MSIFILPVETVEQILEELGYSKDILHFAQASRRCLQLAYPCLYRKLSLVISAANASSNELTRRTLLANPQLCEFPRSLRLSQKKYPPASDSLLPCNWTANRESPLLAHSNILGCFRDPGFEATFESTNSIMALLPRFSTLQELTLRSMTLPKTFYQIIHSLSDMSLRRLVVRACRLSSRYPQGYNPANLQLEELTLIQVAQGARTSKGKIKAIMKLARSPYLTYLKLDQSVERALESYGAYGVPPSLHTLVVDFRSPSVRPDRGALMQLFKFMGKCYHVKDLQITDMGKLDGIIDVPGHMRLQPEALPTLSSITAPLAYLGLFVMGRPIKSISVLDVLVNYPPIVKHLKMDDIADTLIMLKTAKITLETIQFNIKEWDKEIIYMLSEMSPNIKEINIAYASGQPDDNFFMTLGNIIEFPKLERLHLYRLNDKMARSPESDFQDHKEYVIIWQRHMPNLREVALAADVVWIRGQGKKAGWMRTNVAQMRGVDNLVSQDTFTVNNASSKAVTFIWTAG</sequence>
<dbReference type="InParanoid" id="A0A0H2RPX2"/>